<evidence type="ECO:0000313" key="1">
    <source>
        <dbReference type="EMBL" id="AOO82325.1"/>
    </source>
</evidence>
<organism evidence="1 2">
    <name type="scientific">Bosea vaviloviae</name>
    <dbReference type="NCBI Taxonomy" id="1526658"/>
    <lineage>
        <taxon>Bacteria</taxon>
        <taxon>Pseudomonadati</taxon>
        <taxon>Pseudomonadota</taxon>
        <taxon>Alphaproteobacteria</taxon>
        <taxon>Hyphomicrobiales</taxon>
        <taxon>Boseaceae</taxon>
        <taxon>Bosea</taxon>
    </lineage>
</organism>
<keyword evidence="2" id="KW-1185">Reference proteome</keyword>
<proteinExistence type="predicted"/>
<reference evidence="1 2" key="1">
    <citation type="journal article" date="2015" name="Antonie Van Leeuwenhoek">
        <title>Bosea vaviloviae sp. nov., a new species of slow-growing rhizobia isolated from nodules of the relict species Vavilovia formosa (Stev.) Fed.</title>
        <authorList>
            <person name="Safronova V.I."/>
            <person name="Kuznetsova I.G."/>
            <person name="Sazanova A.L."/>
            <person name="Kimeklis A.K."/>
            <person name="Belimov A.A."/>
            <person name="Andronov E.E."/>
            <person name="Pinaev A.G."/>
            <person name="Chizhevskaya E.P."/>
            <person name="Pukhaev A.R."/>
            <person name="Popov K.P."/>
            <person name="Willems A."/>
            <person name="Tikhonovich I.A."/>
        </authorList>
    </citation>
    <scope>NUCLEOTIDE SEQUENCE [LARGE SCALE GENOMIC DNA]</scope>
    <source>
        <strain evidence="1 2">Vaf18</strain>
    </source>
</reference>
<sequence>MRIGFEANHLLEQARPDHGVIADIGADIQANSARETLFTEHEAQAVELFALIEAVGEHSQTDMLVRYHCEARGG</sequence>
<dbReference type="KEGG" id="bvv:BHK69_19410"/>
<evidence type="ECO:0000313" key="2">
    <source>
        <dbReference type="Proteomes" id="UP000094969"/>
    </source>
</evidence>
<protein>
    <submittedName>
        <fullName evidence="1">Uncharacterized protein</fullName>
    </submittedName>
</protein>
<dbReference type="Proteomes" id="UP000094969">
    <property type="component" value="Chromosome"/>
</dbReference>
<accession>A0A1D7U4L4</accession>
<name>A0A1D7U4L4_9HYPH</name>
<gene>
    <name evidence="1" type="ORF">BHK69_19410</name>
</gene>
<dbReference type="EMBL" id="CP017147">
    <property type="protein sequence ID" value="AOO82325.1"/>
    <property type="molecule type" value="Genomic_DNA"/>
</dbReference>
<dbReference type="AlphaFoldDB" id="A0A1D7U4L4"/>